<gene>
    <name evidence="1" type="ORF">THIOM_000395</name>
</gene>
<protein>
    <submittedName>
        <fullName evidence="1">Uncharacterized protein</fullName>
    </submittedName>
</protein>
<dbReference type="Proteomes" id="UP000076962">
    <property type="component" value="Unassembled WGS sequence"/>
</dbReference>
<dbReference type="AlphaFoldDB" id="A0A176S794"/>
<sequence length="233" mass="28008">MNILHDSTIKKIFREHFKGEKPIVKYGAEPKEFLSNTKNKLNTMSGFNVLKKPKHKIYTKPANICCFQIPSSSEYYSEEEFYLSFNDKNEFIIEGYRWITSPVYSIEQLYTLPDKMEREYKRVEANYLKRKNKSLKKQKIKELKHKAIMARINEIAKEDKFKFYIVEYQTKVKLVIRLTESERMEINIPYDKFQDRLKNLRVTIQTVRKLYDTGLTFQIQSYPEDSSEWISFD</sequence>
<evidence type="ECO:0000313" key="1">
    <source>
        <dbReference type="EMBL" id="OAD23766.1"/>
    </source>
</evidence>
<accession>A0A176S794</accession>
<name>A0A176S794_9GAMM</name>
<reference evidence="1 2" key="1">
    <citation type="submission" date="2016-05" db="EMBL/GenBank/DDBJ databases">
        <title>Single-cell genome of chain-forming Candidatus Thiomargarita nelsonii and comparison to other large sulfur-oxidizing bacteria.</title>
        <authorList>
            <person name="Winkel M."/>
            <person name="Salman V."/>
            <person name="Woyke T."/>
            <person name="Schulz-Vogt H."/>
            <person name="Richter M."/>
            <person name="Flood B."/>
            <person name="Bailey J."/>
            <person name="Amann R."/>
            <person name="Mussmann M."/>
        </authorList>
    </citation>
    <scope>NUCLEOTIDE SEQUENCE [LARGE SCALE GENOMIC DNA]</scope>
    <source>
        <strain evidence="1 2">THI036</strain>
    </source>
</reference>
<proteinExistence type="predicted"/>
<comment type="caution">
    <text evidence="1">The sequence shown here is derived from an EMBL/GenBank/DDBJ whole genome shotgun (WGS) entry which is preliminary data.</text>
</comment>
<evidence type="ECO:0000313" key="2">
    <source>
        <dbReference type="Proteomes" id="UP000076962"/>
    </source>
</evidence>
<dbReference type="EMBL" id="LUTY01000172">
    <property type="protein sequence ID" value="OAD23766.1"/>
    <property type="molecule type" value="Genomic_DNA"/>
</dbReference>
<keyword evidence="2" id="KW-1185">Reference proteome</keyword>
<organism evidence="1 2">
    <name type="scientific">Candidatus Thiomargarita nelsonii</name>
    <dbReference type="NCBI Taxonomy" id="1003181"/>
    <lineage>
        <taxon>Bacteria</taxon>
        <taxon>Pseudomonadati</taxon>
        <taxon>Pseudomonadota</taxon>
        <taxon>Gammaproteobacteria</taxon>
        <taxon>Thiotrichales</taxon>
        <taxon>Thiotrichaceae</taxon>
        <taxon>Thiomargarita</taxon>
    </lineage>
</organism>